<dbReference type="Proteomes" id="UP000632535">
    <property type="component" value="Unassembled WGS sequence"/>
</dbReference>
<dbReference type="RefSeq" id="WP_188523726.1">
    <property type="nucleotide sequence ID" value="NZ_BMDG01000006.1"/>
</dbReference>
<keyword evidence="6" id="KW-1185">Reference proteome</keyword>
<evidence type="ECO:0000313" key="6">
    <source>
        <dbReference type="Proteomes" id="UP000632535"/>
    </source>
</evidence>
<evidence type="ECO:0000256" key="3">
    <source>
        <dbReference type="ARBA" id="ARBA00022729"/>
    </source>
</evidence>
<keyword evidence="3 4" id="KW-0732">Signal</keyword>
<reference evidence="6" key="1">
    <citation type="journal article" date="2019" name="Int. J. Syst. Evol. Microbiol.">
        <title>The Global Catalogue of Microorganisms (GCM) 10K type strain sequencing project: providing services to taxonomists for standard genome sequencing and annotation.</title>
        <authorList>
            <consortium name="The Broad Institute Genomics Platform"/>
            <consortium name="The Broad Institute Genome Sequencing Center for Infectious Disease"/>
            <person name="Wu L."/>
            <person name="Ma J."/>
        </authorList>
    </citation>
    <scope>NUCLEOTIDE SEQUENCE [LARGE SCALE GENOMIC DNA]</scope>
    <source>
        <strain evidence="6">CCM 8653</strain>
    </source>
</reference>
<feature type="chain" id="PRO_5046612761" evidence="4">
    <location>
        <begin position="20"/>
        <end position="443"/>
    </location>
</feature>
<dbReference type="Pfam" id="PF01547">
    <property type="entry name" value="SBP_bac_1"/>
    <property type="match status" value="1"/>
</dbReference>
<dbReference type="PROSITE" id="PS51257">
    <property type="entry name" value="PROKAR_LIPOPROTEIN"/>
    <property type="match status" value="1"/>
</dbReference>
<comment type="caution">
    <text evidence="5">The sequence shown here is derived from an EMBL/GenBank/DDBJ whole genome shotgun (WGS) entry which is preliminary data.</text>
</comment>
<gene>
    <name evidence="5" type="ORF">GCM10007368_21860</name>
</gene>
<evidence type="ECO:0000256" key="2">
    <source>
        <dbReference type="ARBA" id="ARBA00022448"/>
    </source>
</evidence>
<evidence type="ECO:0000256" key="4">
    <source>
        <dbReference type="SAM" id="SignalP"/>
    </source>
</evidence>
<name>A0ABQ2B5Q9_9MICO</name>
<comment type="similarity">
    <text evidence="1">Belongs to the bacterial solute-binding protein 1 family.</text>
</comment>
<organism evidence="5 6">
    <name type="scientific">Isoptericola cucumis</name>
    <dbReference type="NCBI Taxonomy" id="1776856"/>
    <lineage>
        <taxon>Bacteria</taxon>
        <taxon>Bacillati</taxon>
        <taxon>Actinomycetota</taxon>
        <taxon>Actinomycetes</taxon>
        <taxon>Micrococcales</taxon>
        <taxon>Promicromonosporaceae</taxon>
        <taxon>Isoptericola</taxon>
    </lineage>
</organism>
<dbReference type="InterPro" id="IPR006059">
    <property type="entry name" value="SBP"/>
</dbReference>
<dbReference type="PANTHER" id="PTHR30061">
    <property type="entry name" value="MALTOSE-BINDING PERIPLASMIC PROTEIN"/>
    <property type="match status" value="1"/>
</dbReference>
<dbReference type="Gene3D" id="3.40.190.10">
    <property type="entry name" value="Periplasmic binding protein-like II"/>
    <property type="match status" value="1"/>
</dbReference>
<feature type="signal peptide" evidence="4">
    <location>
        <begin position="1"/>
        <end position="19"/>
    </location>
</feature>
<proteinExistence type="inferred from homology"/>
<dbReference type="EMBL" id="BMDG01000006">
    <property type="protein sequence ID" value="GGI08575.1"/>
    <property type="molecule type" value="Genomic_DNA"/>
</dbReference>
<protein>
    <submittedName>
        <fullName evidence="5">Sugar ABC transporter substrate-binding protein</fullName>
    </submittedName>
</protein>
<accession>A0ABQ2B5Q9</accession>
<keyword evidence="2" id="KW-0813">Transport</keyword>
<evidence type="ECO:0000313" key="5">
    <source>
        <dbReference type="EMBL" id="GGI08575.1"/>
    </source>
</evidence>
<dbReference type="PANTHER" id="PTHR30061:SF50">
    <property type="entry name" value="MALTOSE_MALTODEXTRIN-BINDING PERIPLASMIC PROTEIN"/>
    <property type="match status" value="1"/>
</dbReference>
<sequence>MKRTRLTAGVATSMTLALALTACGSGTDSGDGGSEGGTPEAADITLWLNGSDTPDELRDFLVAEFAEENPGSTLTIEEQDWEDVVTKLTTALPDAQNTPDVVEIGNTQAATFTYAGAFREISPELYAELGGEKLLPSFVEAGSIDDAKYALPYYYGSRYMFFRKDLWTKAGLEVPTTLQEFGDAVQELRTGERSGFALGGQDWRNGISWVFANDGELAVKEGDEWTSTLSDPSTVKGLEQWQDVFAQASNLPPTQTDEAYWEFLNDPEKGGEPEGATIMAPGWARWSLGDLTKNDEGDEVRDGMADTKKFDIFALPGVDGGVAPVFAGGSNLAVSAKSQHPELAESLLRIIYSDDYQTMLAENGLGPANTDFNEVMAADKFGEVAVETAEASKLTPAAPGWAAVEGAKVYEELFQKIAEGGDVTALAAQYDEKLTPMLNGQAG</sequence>
<dbReference type="SUPFAM" id="SSF53850">
    <property type="entry name" value="Periplasmic binding protein-like II"/>
    <property type="match status" value="1"/>
</dbReference>
<evidence type="ECO:0000256" key="1">
    <source>
        <dbReference type="ARBA" id="ARBA00008520"/>
    </source>
</evidence>